<proteinExistence type="predicted"/>
<organism evidence="1">
    <name type="scientific">Anguilla anguilla</name>
    <name type="common">European freshwater eel</name>
    <name type="synonym">Muraena anguilla</name>
    <dbReference type="NCBI Taxonomy" id="7936"/>
    <lineage>
        <taxon>Eukaryota</taxon>
        <taxon>Metazoa</taxon>
        <taxon>Chordata</taxon>
        <taxon>Craniata</taxon>
        <taxon>Vertebrata</taxon>
        <taxon>Euteleostomi</taxon>
        <taxon>Actinopterygii</taxon>
        <taxon>Neopterygii</taxon>
        <taxon>Teleostei</taxon>
        <taxon>Anguilliformes</taxon>
        <taxon>Anguillidae</taxon>
        <taxon>Anguilla</taxon>
    </lineage>
</organism>
<protein>
    <submittedName>
        <fullName evidence="1">Uncharacterized protein</fullName>
    </submittedName>
</protein>
<accession>A0A0E9T8I4</accession>
<sequence>MLVKMDCSVV</sequence>
<dbReference type="EMBL" id="GBXM01058588">
    <property type="protein sequence ID" value="JAH49989.1"/>
    <property type="molecule type" value="Transcribed_RNA"/>
</dbReference>
<reference evidence="1" key="1">
    <citation type="submission" date="2014-11" db="EMBL/GenBank/DDBJ databases">
        <authorList>
            <person name="Amaro Gonzalez C."/>
        </authorList>
    </citation>
    <scope>NUCLEOTIDE SEQUENCE</scope>
</reference>
<reference evidence="1" key="2">
    <citation type="journal article" date="2015" name="Fish Shellfish Immunol.">
        <title>Early steps in the European eel (Anguilla anguilla)-Vibrio vulnificus interaction in the gills: Role of the RtxA13 toxin.</title>
        <authorList>
            <person name="Callol A."/>
            <person name="Pajuelo D."/>
            <person name="Ebbesson L."/>
            <person name="Teles M."/>
            <person name="MacKenzie S."/>
            <person name="Amaro C."/>
        </authorList>
    </citation>
    <scope>NUCLEOTIDE SEQUENCE</scope>
</reference>
<evidence type="ECO:0000313" key="1">
    <source>
        <dbReference type="EMBL" id="JAH49989.1"/>
    </source>
</evidence>
<name>A0A0E9T8I4_ANGAN</name>